<accession>A0A1G6M7X5</accession>
<evidence type="ECO:0000256" key="1">
    <source>
        <dbReference type="SAM" id="MobiDB-lite"/>
    </source>
</evidence>
<dbReference type="STRING" id="1236220.SAMN04488112_10955"/>
<proteinExistence type="predicted"/>
<dbReference type="Proteomes" id="UP000199387">
    <property type="component" value="Unassembled WGS sequence"/>
</dbReference>
<keyword evidence="3" id="KW-1185">Reference proteome</keyword>
<feature type="region of interest" description="Disordered" evidence="1">
    <location>
        <begin position="30"/>
        <end position="58"/>
    </location>
</feature>
<dbReference type="RefSeq" id="WP_176757908.1">
    <property type="nucleotide sequence ID" value="NZ_FMZA01000009.1"/>
</dbReference>
<reference evidence="2 3" key="1">
    <citation type="submission" date="2016-10" db="EMBL/GenBank/DDBJ databases">
        <authorList>
            <person name="de Groot N.N."/>
        </authorList>
    </citation>
    <scope>NUCLEOTIDE SEQUENCE [LARGE SCALE GENOMIC DNA]</scope>
    <source>
        <strain evidence="2 3">DSM 45514</strain>
    </source>
</reference>
<organism evidence="2 3">
    <name type="scientific">Melghirimyces thermohalophilus</name>
    <dbReference type="NCBI Taxonomy" id="1236220"/>
    <lineage>
        <taxon>Bacteria</taxon>
        <taxon>Bacillati</taxon>
        <taxon>Bacillota</taxon>
        <taxon>Bacilli</taxon>
        <taxon>Bacillales</taxon>
        <taxon>Thermoactinomycetaceae</taxon>
        <taxon>Melghirimyces</taxon>
    </lineage>
</organism>
<gene>
    <name evidence="2" type="ORF">SAMN04488112_10955</name>
</gene>
<dbReference type="AlphaFoldDB" id="A0A1G6M7X5"/>
<protein>
    <recommendedName>
        <fullName evidence="4">Acetyltransferase (GNAT) domain-containing protein</fullName>
    </recommendedName>
</protein>
<dbReference type="EMBL" id="FMZA01000009">
    <property type="protein sequence ID" value="SDC51672.1"/>
    <property type="molecule type" value="Genomic_DNA"/>
</dbReference>
<dbReference type="SUPFAM" id="SSF55729">
    <property type="entry name" value="Acyl-CoA N-acyltransferases (Nat)"/>
    <property type="match status" value="1"/>
</dbReference>
<dbReference type="InterPro" id="IPR016181">
    <property type="entry name" value="Acyl_CoA_acyltransferase"/>
</dbReference>
<name>A0A1G6M7X5_9BACL</name>
<evidence type="ECO:0000313" key="2">
    <source>
        <dbReference type="EMBL" id="SDC51672.1"/>
    </source>
</evidence>
<evidence type="ECO:0000313" key="3">
    <source>
        <dbReference type="Proteomes" id="UP000199387"/>
    </source>
</evidence>
<evidence type="ECO:0008006" key="4">
    <source>
        <dbReference type="Google" id="ProtNLM"/>
    </source>
</evidence>
<feature type="compositionally biased region" description="Basic and acidic residues" evidence="1">
    <location>
        <begin position="42"/>
        <end position="58"/>
    </location>
</feature>
<dbReference type="Gene3D" id="3.40.630.30">
    <property type="match status" value="1"/>
</dbReference>
<sequence>MNVDQVKTERLPLRKPEPKDVIDIFSIEGDPATNRYRPAGPMKDRQEAEETLKQWRTD</sequence>